<evidence type="ECO:0000256" key="2">
    <source>
        <dbReference type="SAM" id="MobiDB-lite"/>
    </source>
</evidence>
<evidence type="ECO:0000256" key="1">
    <source>
        <dbReference type="SAM" id="Coils"/>
    </source>
</evidence>
<evidence type="ECO:0000313" key="4">
    <source>
        <dbReference type="Proteomes" id="UP000004870"/>
    </source>
</evidence>
<organism evidence="3 4">
    <name type="scientific">Cardiobacterium hominis (strain ATCC 15826 / DSM 8339 / NCTC 10426 / 6573)</name>
    <dbReference type="NCBI Taxonomy" id="638300"/>
    <lineage>
        <taxon>Bacteria</taxon>
        <taxon>Pseudomonadati</taxon>
        <taxon>Pseudomonadota</taxon>
        <taxon>Gammaproteobacteria</taxon>
        <taxon>Cardiobacteriales</taxon>
        <taxon>Cardiobacteriaceae</taxon>
        <taxon>Cardiobacterium</taxon>
    </lineage>
</organism>
<protein>
    <submittedName>
        <fullName evidence="3">Uncharacterized protein</fullName>
    </submittedName>
</protein>
<keyword evidence="4" id="KW-1185">Reference proteome</keyword>
<comment type="caution">
    <text evidence="3">The sequence shown here is derived from an EMBL/GenBank/DDBJ whole genome shotgun (WGS) entry which is preliminary data.</text>
</comment>
<dbReference type="HOGENOM" id="CLU_058178_1_0_6"/>
<dbReference type="AlphaFoldDB" id="C8NAX5"/>
<gene>
    <name evidence="3" type="ORF">HMPREF0198_1653</name>
</gene>
<dbReference type="Proteomes" id="UP000004870">
    <property type="component" value="Unassembled WGS sequence"/>
</dbReference>
<dbReference type="EMBL" id="ACKY01000097">
    <property type="protein sequence ID" value="EEV88212.1"/>
    <property type="molecule type" value="Genomic_DNA"/>
</dbReference>
<evidence type="ECO:0000313" key="3">
    <source>
        <dbReference type="EMBL" id="EEV88212.1"/>
    </source>
</evidence>
<feature type="region of interest" description="Disordered" evidence="2">
    <location>
        <begin position="160"/>
        <end position="196"/>
    </location>
</feature>
<dbReference type="STRING" id="2718.CHUV0807_1602"/>
<keyword evidence="1" id="KW-0175">Coiled coil</keyword>
<sequence length="356" mass="38007">MGFARIPPGWINHSQKSQTSLIVATAARADNGDMNNIAIFRTGQHADSHGNVLDATPDYLRAIAESYQPALHEAPAVIGHPADNAPAYGWVQSLNYNDADGVLYANFSQVDEGFAGLLKAGRFKKRSASFYPPGHPSNPIPDRPYLRHVGFLGAQPPAVKGLADFADGDNPPPTYDFDEPEPTPAPPQPENTPMDKTELETKEAELAEREKALAAREAELKKREDALAAEEAAREEAEAADFAEGLVKAGKVLPGEKPAVIAILRGMDKTATYDFAEGGKLTQKPAADSLRALLQRLPVTVDFAEHTAADPNTAAKPQLPGGTDDDAARAALDAKIQSFAEQHGISYAEAAAQITE</sequence>
<accession>C8NAX5</accession>
<reference evidence="3 4" key="1">
    <citation type="submission" date="2009-08" db="EMBL/GenBank/DDBJ databases">
        <authorList>
            <person name="Qin X."/>
            <person name="Bachman B."/>
            <person name="Battles P."/>
            <person name="Bell A."/>
            <person name="Bess C."/>
            <person name="Bickham C."/>
            <person name="Chaboub L."/>
            <person name="Chen D."/>
            <person name="Coyle M."/>
            <person name="Deiros D.R."/>
            <person name="Dinh H."/>
            <person name="Forbes L."/>
            <person name="Fowler G."/>
            <person name="Francisco L."/>
            <person name="Fu Q."/>
            <person name="Gubbala S."/>
            <person name="Hale W."/>
            <person name="Han Y."/>
            <person name="Hemphill L."/>
            <person name="Highlander S.K."/>
            <person name="Hirani K."/>
            <person name="Hogues M."/>
            <person name="Jackson L."/>
            <person name="Jakkamsetti A."/>
            <person name="Javaid M."/>
            <person name="Jiang H."/>
            <person name="Korchina V."/>
            <person name="Kovar C."/>
            <person name="Lara F."/>
            <person name="Lee S."/>
            <person name="Mata R."/>
            <person name="Mathew T."/>
            <person name="Moen C."/>
            <person name="Morales K."/>
            <person name="Munidasa M."/>
            <person name="Nazareth L."/>
            <person name="Ngo R."/>
            <person name="Nguyen L."/>
            <person name="Okwuonu G."/>
            <person name="Ongeri F."/>
            <person name="Patil S."/>
            <person name="Petrosino J."/>
            <person name="Pham C."/>
            <person name="Pham P."/>
            <person name="Pu L.-L."/>
            <person name="Puazo M."/>
            <person name="Raj R."/>
            <person name="Reid J."/>
            <person name="Rouhana J."/>
            <person name="Saada N."/>
            <person name="Shang Y."/>
            <person name="Simmons D."/>
            <person name="Thornton R."/>
            <person name="Warren J."/>
            <person name="Weissenberger G."/>
            <person name="Zhang J."/>
            <person name="Zhang L."/>
            <person name="Zhou C."/>
            <person name="Zhu D."/>
            <person name="Muzny D."/>
            <person name="Worley K."/>
            <person name="Gibbs R."/>
        </authorList>
    </citation>
    <scope>NUCLEOTIDE SEQUENCE [LARGE SCALE GENOMIC DNA]</scope>
    <source>
        <strain evidence="4">ATCC 15826 / DSM 8339 / NCTC 10426 / 6573</strain>
    </source>
</reference>
<feature type="coiled-coil region" evidence="1">
    <location>
        <begin position="199"/>
        <end position="240"/>
    </location>
</feature>
<name>C8NAX5_CARH6</name>
<proteinExistence type="predicted"/>